<dbReference type="PANTHER" id="PTHR10625:SF19">
    <property type="entry name" value="HISTONE DEACETYLASE 12"/>
    <property type="match status" value="1"/>
</dbReference>
<dbReference type="Gene3D" id="3.40.800.20">
    <property type="entry name" value="Histone deacetylase domain"/>
    <property type="match status" value="1"/>
</dbReference>
<name>A0A6J7K011_9ZZZZ</name>
<dbReference type="PANTHER" id="PTHR10625">
    <property type="entry name" value="HISTONE DEACETYLASE HDAC1-RELATED"/>
    <property type="match status" value="1"/>
</dbReference>
<dbReference type="GO" id="GO:0040029">
    <property type="term" value="P:epigenetic regulation of gene expression"/>
    <property type="evidence" value="ECO:0007669"/>
    <property type="project" value="TreeGrafter"/>
</dbReference>
<organism evidence="3">
    <name type="scientific">freshwater metagenome</name>
    <dbReference type="NCBI Taxonomy" id="449393"/>
    <lineage>
        <taxon>unclassified sequences</taxon>
        <taxon>metagenomes</taxon>
        <taxon>ecological metagenomes</taxon>
    </lineage>
</organism>
<accession>A0A6J7K011</accession>
<evidence type="ECO:0000313" key="3">
    <source>
        <dbReference type="EMBL" id="CAB4948401.1"/>
    </source>
</evidence>
<protein>
    <submittedName>
        <fullName evidence="3">Unannotated protein</fullName>
    </submittedName>
</protein>
<dbReference type="InterPro" id="IPR023801">
    <property type="entry name" value="His_deacetylse_dom"/>
</dbReference>
<dbReference type="Pfam" id="PF00850">
    <property type="entry name" value="Hist_deacetyl"/>
    <property type="match status" value="1"/>
</dbReference>
<dbReference type="EMBL" id="CAEMXZ010000108">
    <property type="protein sequence ID" value="CAB4324147.1"/>
    <property type="molecule type" value="Genomic_DNA"/>
</dbReference>
<dbReference type="SUPFAM" id="SSF52768">
    <property type="entry name" value="Arginase/deacetylase"/>
    <property type="match status" value="1"/>
</dbReference>
<reference evidence="3" key="1">
    <citation type="submission" date="2020-05" db="EMBL/GenBank/DDBJ databases">
        <authorList>
            <person name="Chiriac C."/>
            <person name="Salcher M."/>
            <person name="Ghai R."/>
            <person name="Kavagutti S V."/>
        </authorList>
    </citation>
    <scope>NUCLEOTIDE SEQUENCE</scope>
</reference>
<feature type="domain" description="Histone deacetylase" evidence="1">
    <location>
        <begin position="40"/>
        <end position="272"/>
    </location>
</feature>
<dbReference type="PRINTS" id="PR01270">
    <property type="entry name" value="HDASUPER"/>
</dbReference>
<sequence length="296" mass="30923">MTTPLTVFYSDDFIVENPPLETLEKPRLVADRILSDRAGTVLLVAPTPATRDELLRIHEAEWVDAIATGEPSDIANEVFSWSPSYATSVFASTGAVRDAVSHALAHGAAGALSAGLHHARAELGAGYCTFNGLALGALAAIDAGAATVGILDVDAHNGGGTFSILGSNPQVRFADVSVNSYDRWSPTADRHHRVTVDSADEYLEAVEEALAHLEGVDLVIHNAGMDPHEGCGTGGKHGINNAVLAEREALVAQWLQRTGTPAAFALAGGYRGSGLDLDGIVDLHMLTVDAFAGLGR</sequence>
<dbReference type="GO" id="GO:0004407">
    <property type="term" value="F:histone deacetylase activity"/>
    <property type="evidence" value="ECO:0007669"/>
    <property type="project" value="TreeGrafter"/>
</dbReference>
<evidence type="ECO:0000313" key="2">
    <source>
        <dbReference type="EMBL" id="CAB4324147.1"/>
    </source>
</evidence>
<proteinExistence type="predicted"/>
<dbReference type="InterPro" id="IPR023696">
    <property type="entry name" value="Ureohydrolase_dom_sf"/>
</dbReference>
<dbReference type="EMBL" id="CAFBNC010000106">
    <property type="protein sequence ID" value="CAB4948401.1"/>
    <property type="molecule type" value="Genomic_DNA"/>
</dbReference>
<dbReference type="AlphaFoldDB" id="A0A6J7K011"/>
<gene>
    <name evidence="2" type="ORF">UFOPK1392_01911</name>
    <name evidence="3" type="ORF">UFOPK3733_01723</name>
</gene>
<dbReference type="InterPro" id="IPR000286">
    <property type="entry name" value="HDACs"/>
</dbReference>
<dbReference type="InterPro" id="IPR037138">
    <property type="entry name" value="His_deacetylse_dom_sf"/>
</dbReference>
<evidence type="ECO:0000259" key="1">
    <source>
        <dbReference type="Pfam" id="PF00850"/>
    </source>
</evidence>